<gene>
    <name evidence="2" type="ORF">J2S10_001231</name>
</gene>
<dbReference type="EMBL" id="JAUSTW010000002">
    <property type="protein sequence ID" value="MDQ0198090.1"/>
    <property type="molecule type" value="Genomic_DNA"/>
</dbReference>
<dbReference type="InterPro" id="IPR009057">
    <property type="entry name" value="Homeodomain-like_sf"/>
</dbReference>
<dbReference type="PANTHER" id="PTHR33744:SF15">
    <property type="entry name" value="CARBOHYDRATE DIACID REGULATOR"/>
    <property type="match status" value="1"/>
</dbReference>
<comment type="caution">
    <text evidence="2">The sequence shown here is derived from an EMBL/GenBank/DDBJ whole genome shotgun (WGS) entry which is preliminary data.</text>
</comment>
<dbReference type="RefSeq" id="WP_307405473.1">
    <property type="nucleotide sequence ID" value="NZ_JAUSTW010000002.1"/>
</dbReference>
<dbReference type="InterPro" id="IPR042070">
    <property type="entry name" value="PucR_C-HTH_sf"/>
</dbReference>
<keyword evidence="3" id="KW-1185">Reference proteome</keyword>
<proteinExistence type="predicted"/>
<dbReference type="Proteomes" id="UP001224122">
    <property type="component" value="Unassembled WGS sequence"/>
</dbReference>
<organism evidence="2 3">
    <name type="scientific">Neobacillus ginsengisoli</name>
    <dbReference type="NCBI Taxonomy" id="904295"/>
    <lineage>
        <taxon>Bacteria</taxon>
        <taxon>Bacillati</taxon>
        <taxon>Bacillota</taxon>
        <taxon>Bacilli</taxon>
        <taxon>Bacillales</taxon>
        <taxon>Bacillaceae</taxon>
        <taxon>Neobacillus</taxon>
    </lineage>
</organism>
<dbReference type="Pfam" id="PF13556">
    <property type="entry name" value="HTH_30"/>
    <property type="match status" value="1"/>
</dbReference>
<dbReference type="PANTHER" id="PTHR33744">
    <property type="entry name" value="CARBOHYDRATE DIACID REGULATOR"/>
    <property type="match status" value="1"/>
</dbReference>
<dbReference type="InterPro" id="IPR025736">
    <property type="entry name" value="PucR_C-HTH_dom"/>
</dbReference>
<evidence type="ECO:0000259" key="1">
    <source>
        <dbReference type="Pfam" id="PF13556"/>
    </source>
</evidence>
<accession>A0ABT9XS48</accession>
<dbReference type="SUPFAM" id="SSF46689">
    <property type="entry name" value="Homeodomain-like"/>
    <property type="match status" value="1"/>
</dbReference>
<sequence length="302" mass="35868">MLRKLLSLYENSILLPKQPDHSYEQFFIFFDESQNEWIGIPKKEISEKELNLLKKLYELVDLQTSSLKTGSQSWYEFLYLKGPIPPSNTEAYFRMIQFHIKGDGINQNEIESALKGFFTDEVIIIWENVNRGVIIEEKKLISLSEKEFITLSETIESDFFIKISFYIGKIHLLSHDLPTYFYQEKEYFNFGKKNLGNTFNFAFERVFPAYLTYHLQDELKHKVKQELNEVFLDDQEMFSTIKVFLENNLNASMTAKKLYIHRNTLQYRIDKFVEKTGIQLKDFYGAFTVFLACLLFEQEQKK</sequence>
<evidence type="ECO:0000313" key="3">
    <source>
        <dbReference type="Proteomes" id="UP001224122"/>
    </source>
</evidence>
<evidence type="ECO:0000313" key="2">
    <source>
        <dbReference type="EMBL" id="MDQ0198090.1"/>
    </source>
</evidence>
<protein>
    <recommendedName>
        <fullName evidence="1">PucR C-terminal helix-turn-helix domain-containing protein</fullName>
    </recommendedName>
</protein>
<reference evidence="2 3" key="1">
    <citation type="submission" date="2023-07" db="EMBL/GenBank/DDBJ databases">
        <title>Genomic Encyclopedia of Type Strains, Phase IV (KMG-IV): sequencing the most valuable type-strain genomes for metagenomic binning, comparative biology and taxonomic classification.</title>
        <authorList>
            <person name="Goeker M."/>
        </authorList>
    </citation>
    <scope>NUCLEOTIDE SEQUENCE [LARGE SCALE GENOMIC DNA]</scope>
    <source>
        <strain evidence="2 3">DSM 27594</strain>
    </source>
</reference>
<dbReference type="Gene3D" id="1.10.10.2840">
    <property type="entry name" value="PucR C-terminal helix-turn-helix domain"/>
    <property type="match status" value="1"/>
</dbReference>
<feature type="domain" description="PucR C-terminal helix-turn-helix" evidence="1">
    <location>
        <begin position="239"/>
        <end position="294"/>
    </location>
</feature>
<name>A0ABT9XS48_9BACI</name>
<dbReference type="InterPro" id="IPR051448">
    <property type="entry name" value="CdaR-like_regulators"/>
</dbReference>